<proteinExistence type="predicted"/>
<sequence length="304" mass="33804">MKLRWTSIAWSIVYLLLLLSLKSPLIVITSFFMLLPGLVLFTLLPIRSFIVHIIPILVIVALLAGPAYVLLSIYFLIPSMLMGLAYKRRAAAFKAIAIGAGTILVEFLIVLLLSKALFDFNLSELIESTFNMTAAPLEGMSGETVAGSMGLTSDAIEQLSQLTVRLLPFTLSVCALVIAWVGHALARPTLASLGQVVPKLQPLRTWRLPRSLVWYYLVALLLSMFVGSGSGFLNTVLLNMIPMLGFCFMIQTASFFFFLAYERKWNAFIPIVLIIVMLFFQPLRIIGILDILFPLRDKISRSGR</sequence>
<dbReference type="Pfam" id="PF09991">
    <property type="entry name" value="DUF2232"/>
    <property type="match status" value="1"/>
</dbReference>
<feature type="transmembrane region" description="Helical" evidence="1">
    <location>
        <begin position="12"/>
        <end position="41"/>
    </location>
</feature>
<reference evidence="2 3" key="1">
    <citation type="submission" date="2016-01" db="EMBL/GenBank/DDBJ databases">
        <title>Complete Genome Sequence of Paenibacillus yonginensis DCY84, a novel Plant Growth-Promoting Bacteria with Elicitation of Induced Systemic Resistance.</title>
        <authorList>
            <person name="Kim Y.J."/>
            <person name="Yang D.C."/>
            <person name="Sukweenadhi J."/>
        </authorList>
    </citation>
    <scope>NUCLEOTIDE SEQUENCE [LARGE SCALE GENOMIC DNA]</scope>
    <source>
        <strain evidence="2 3">DCY84</strain>
    </source>
</reference>
<keyword evidence="1" id="KW-1133">Transmembrane helix</keyword>
<dbReference type="PANTHER" id="PTHR41324">
    <property type="entry name" value="MEMBRANE PROTEIN-RELATED"/>
    <property type="match status" value="1"/>
</dbReference>
<dbReference type="Proteomes" id="UP000092573">
    <property type="component" value="Chromosome"/>
</dbReference>
<feature type="transmembrane region" description="Helical" evidence="1">
    <location>
        <begin position="53"/>
        <end position="77"/>
    </location>
</feature>
<accession>A0A1B1N4T7</accession>
<dbReference type="AlphaFoldDB" id="A0A1B1N4T7"/>
<feature type="transmembrane region" description="Helical" evidence="1">
    <location>
        <begin position="166"/>
        <end position="186"/>
    </location>
</feature>
<feature type="transmembrane region" description="Helical" evidence="1">
    <location>
        <begin position="213"/>
        <end position="233"/>
    </location>
</feature>
<evidence type="ECO:0000313" key="2">
    <source>
        <dbReference type="EMBL" id="ANS76450.1"/>
    </source>
</evidence>
<dbReference type="STRING" id="1462996.AWM70_19290"/>
<dbReference type="InterPro" id="IPR018710">
    <property type="entry name" value="DUF2232"/>
</dbReference>
<evidence type="ECO:0000256" key="1">
    <source>
        <dbReference type="SAM" id="Phobius"/>
    </source>
</evidence>
<gene>
    <name evidence="2" type="ORF">AWM70_19290</name>
</gene>
<evidence type="ECO:0000313" key="3">
    <source>
        <dbReference type="Proteomes" id="UP000092573"/>
    </source>
</evidence>
<feature type="transmembrane region" description="Helical" evidence="1">
    <location>
        <begin position="267"/>
        <end position="295"/>
    </location>
</feature>
<dbReference type="KEGG" id="pyg:AWM70_19290"/>
<keyword evidence="3" id="KW-1185">Reference proteome</keyword>
<feature type="transmembrane region" description="Helical" evidence="1">
    <location>
        <begin position="240"/>
        <end position="261"/>
    </location>
</feature>
<dbReference type="OrthoDB" id="2987886at2"/>
<organism evidence="2 3">
    <name type="scientific">Paenibacillus yonginensis</name>
    <dbReference type="NCBI Taxonomy" id="1462996"/>
    <lineage>
        <taxon>Bacteria</taxon>
        <taxon>Bacillati</taxon>
        <taxon>Bacillota</taxon>
        <taxon>Bacilli</taxon>
        <taxon>Bacillales</taxon>
        <taxon>Paenibacillaceae</taxon>
        <taxon>Paenibacillus</taxon>
    </lineage>
</organism>
<dbReference type="PANTHER" id="PTHR41324:SF1">
    <property type="entry name" value="DUF2232 DOMAIN-CONTAINING PROTEIN"/>
    <property type="match status" value="1"/>
</dbReference>
<dbReference type="EMBL" id="CP014167">
    <property type="protein sequence ID" value="ANS76450.1"/>
    <property type="molecule type" value="Genomic_DNA"/>
</dbReference>
<name>A0A1B1N4T7_9BACL</name>
<protein>
    <recommendedName>
        <fullName evidence="4">DUF2232 domain-containing protein</fullName>
    </recommendedName>
</protein>
<keyword evidence="1" id="KW-0812">Transmembrane</keyword>
<keyword evidence="1" id="KW-0472">Membrane</keyword>
<evidence type="ECO:0008006" key="4">
    <source>
        <dbReference type="Google" id="ProtNLM"/>
    </source>
</evidence>
<feature type="transmembrane region" description="Helical" evidence="1">
    <location>
        <begin position="92"/>
        <end position="113"/>
    </location>
</feature>